<evidence type="ECO:0000313" key="3">
    <source>
        <dbReference type="Proteomes" id="UP000799764"/>
    </source>
</evidence>
<feature type="compositionally biased region" description="Low complexity" evidence="1">
    <location>
        <begin position="198"/>
        <end position="207"/>
    </location>
</feature>
<dbReference type="Proteomes" id="UP000799764">
    <property type="component" value="Unassembled WGS sequence"/>
</dbReference>
<gene>
    <name evidence="2" type="ORF">P171DRAFT_8065</name>
</gene>
<organism evidence="2 3">
    <name type="scientific">Karstenula rhodostoma CBS 690.94</name>
    <dbReference type="NCBI Taxonomy" id="1392251"/>
    <lineage>
        <taxon>Eukaryota</taxon>
        <taxon>Fungi</taxon>
        <taxon>Dikarya</taxon>
        <taxon>Ascomycota</taxon>
        <taxon>Pezizomycotina</taxon>
        <taxon>Dothideomycetes</taxon>
        <taxon>Pleosporomycetidae</taxon>
        <taxon>Pleosporales</taxon>
        <taxon>Massarineae</taxon>
        <taxon>Didymosphaeriaceae</taxon>
        <taxon>Karstenula</taxon>
    </lineage>
</organism>
<dbReference type="EMBL" id="MU001492">
    <property type="protein sequence ID" value="KAF2451546.1"/>
    <property type="molecule type" value="Genomic_DNA"/>
</dbReference>
<evidence type="ECO:0000313" key="2">
    <source>
        <dbReference type="EMBL" id="KAF2451546.1"/>
    </source>
</evidence>
<comment type="caution">
    <text evidence="2">The sequence shown here is derived from an EMBL/GenBank/DDBJ whole genome shotgun (WGS) entry which is preliminary data.</text>
</comment>
<protein>
    <submittedName>
        <fullName evidence="2">Uncharacterized protein</fullName>
    </submittedName>
</protein>
<feature type="region of interest" description="Disordered" evidence="1">
    <location>
        <begin position="282"/>
        <end position="303"/>
    </location>
</feature>
<feature type="compositionally biased region" description="Low complexity" evidence="1">
    <location>
        <begin position="282"/>
        <end position="291"/>
    </location>
</feature>
<reference evidence="2" key="1">
    <citation type="journal article" date="2020" name="Stud. Mycol.">
        <title>101 Dothideomycetes genomes: a test case for predicting lifestyles and emergence of pathogens.</title>
        <authorList>
            <person name="Haridas S."/>
            <person name="Albert R."/>
            <person name="Binder M."/>
            <person name="Bloem J."/>
            <person name="Labutti K."/>
            <person name="Salamov A."/>
            <person name="Andreopoulos B."/>
            <person name="Baker S."/>
            <person name="Barry K."/>
            <person name="Bills G."/>
            <person name="Bluhm B."/>
            <person name="Cannon C."/>
            <person name="Castanera R."/>
            <person name="Culley D."/>
            <person name="Daum C."/>
            <person name="Ezra D."/>
            <person name="Gonzalez J."/>
            <person name="Henrissat B."/>
            <person name="Kuo A."/>
            <person name="Liang C."/>
            <person name="Lipzen A."/>
            <person name="Lutzoni F."/>
            <person name="Magnuson J."/>
            <person name="Mondo S."/>
            <person name="Nolan M."/>
            <person name="Ohm R."/>
            <person name="Pangilinan J."/>
            <person name="Park H.-J."/>
            <person name="Ramirez L."/>
            <person name="Alfaro M."/>
            <person name="Sun H."/>
            <person name="Tritt A."/>
            <person name="Yoshinaga Y."/>
            <person name="Zwiers L.-H."/>
            <person name="Turgeon B."/>
            <person name="Goodwin S."/>
            <person name="Spatafora J."/>
            <person name="Crous P."/>
            <person name="Grigoriev I."/>
        </authorList>
    </citation>
    <scope>NUCLEOTIDE SEQUENCE</scope>
    <source>
        <strain evidence="2">CBS 690.94</strain>
    </source>
</reference>
<feature type="region of interest" description="Disordered" evidence="1">
    <location>
        <begin position="177"/>
        <end position="207"/>
    </location>
</feature>
<proteinExistence type="predicted"/>
<keyword evidence="3" id="KW-1185">Reference proteome</keyword>
<accession>A0A9P4PW51</accession>
<evidence type="ECO:0000256" key="1">
    <source>
        <dbReference type="SAM" id="MobiDB-lite"/>
    </source>
</evidence>
<name>A0A9P4PW51_9PLEO</name>
<sequence>MDPAPSPTKTASTMSLAPAWTSVLASPGPSNVEPAPSAPAKLTKYLISTVFAAPVIVTRTGSAEPKISGASTPITVEVVAAPSSSPSPQSWPTWTLQVAENIMPTINPITIPCELGQPNGVDCSKMVPQSPPVNVPAPIQTSYSIAEPVTPQPNWVQTTAAASASVVAPTGWVHGPPPFDKGELSSASVSVAHEDKPSVSSSAAPTSVSSHISPATVVLISHQPSETGTVPINFVPSETGVVPINSLLSETGIVPIRLLPSGTGSITSSAILVQTSTLAIASSPGSSAGSLGDKERPGMGNYSTQNTISAATASVSAPWLTLLVSMLAGTLVMV</sequence>
<dbReference type="AlphaFoldDB" id="A0A9P4PW51"/>